<protein>
    <submittedName>
        <fullName evidence="2">Uncharacterized protein</fullName>
    </submittedName>
</protein>
<organism evidence="2 3">
    <name type="scientific">Streptomyces himalayensis subsp. aureolus</name>
    <dbReference type="NCBI Taxonomy" id="2758039"/>
    <lineage>
        <taxon>Bacteria</taxon>
        <taxon>Bacillati</taxon>
        <taxon>Actinomycetota</taxon>
        <taxon>Actinomycetes</taxon>
        <taxon>Kitasatosporales</taxon>
        <taxon>Streptomycetaceae</taxon>
        <taxon>Streptomyces</taxon>
        <taxon>Streptomyces himalayensis</taxon>
    </lineage>
</organism>
<dbReference type="AlphaFoldDB" id="A0A7W2HEU9"/>
<proteinExistence type="predicted"/>
<feature type="region of interest" description="Disordered" evidence="1">
    <location>
        <begin position="1"/>
        <end position="22"/>
    </location>
</feature>
<feature type="region of interest" description="Disordered" evidence="1">
    <location>
        <begin position="47"/>
        <end position="74"/>
    </location>
</feature>
<gene>
    <name evidence="2" type="ORF">H1V43_07705</name>
</gene>
<sequence length="350" mass="37595">MSQSTNPGLPRHKETATAPASGPVTRAYRAAALAVGTALLATACTGQQAATKEPDDVTSTALGSSADAPKDYPLDAYMPTTAERQALDHAINILARSCMKKFGLSWPAYQPPPGNLPQNGRKYGVTDLKSVRIYGYKPPLPDGVTKQQAVSYQEKAKANDETITPAAQAAYTGSEQAAGTGKGSPAQPPSGVPEGGCQGEAIRKAGAGRLNQDMTAVQKLFFEASAATREDPGTNELDQRWSACMRKSGMNYPDPLAAVDDPTWRTQKTKKDGPAPNFPAPSQKEIRTAEADVICKSETGYVHKRYAIESRLQRQLIEKHADMLAAVKERKQRMTKQVHSVRDRTLRGTG</sequence>
<feature type="region of interest" description="Disordered" evidence="1">
    <location>
        <begin position="171"/>
        <end position="199"/>
    </location>
</feature>
<keyword evidence="3" id="KW-1185">Reference proteome</keyword>
<dbReference type="RefSeq" id="WP_181863307.1">
    <property type="nucleotide sequence ID" value="NZ_JACEQY010000005.1"/>
</dbReference>
<evidence type="ECO:0000313" key="2">
    <source>
        <dbReference type="EMBL" id="MBA4861272.1"/>
    </source>
</evidence>
<evidence type="ECO:0000313" key="3">
    <source>
        <dbReference type="Proteomes" id="UP000586976"/>
    </source>
</evidence>
<dbReference type="Proteomes" id="UP000586976">
    <property type="component" value="Unassembled WGS sequence"/>
</dbReference>
<comment type="caution">
    <text evidence="2">The sequence shown here is derived from an EMBL/GenBank/DDBJ whole genome shotgun (WGS) entry which is preliminary data.</text>
</comment>
<dbReference type="EMBL" id="JACEQY010000005">
    <property type="protein sequence ID" value="MBA4861272.1"/>
    <property type="molecule type" value="Genomic_DNA"/>
</dbReference>
<accession>A0A7W2HEU9</accession>
<name>A0A7W2HEU9_9ACTN</name>
<feature type="compositionally biased region" description="Basic and acidic residues" evidence="1">
    <location>
        <begin position="340"/>
        <end position="350"/>
    </location>
</feature>
<feature type="region of interest" description="Disordered" evidence="1">
    <location>
        <begin position="330"/>
        <end position="350"/>
    </location>
</feature>
<reference evidence="2 3" key="1">
    <citation type="submission" date="2020-07" db="EMBL/GenBank/DDBJ databases">
        <title>Streptomyces isolated from Indian soil.</title>
        <authorList>
            <person name="Mandal S."/>
            <person name="Maiti P.K."/>
        </authorList>
    </citation>
    <scope>NUCLEOTIDE SEQUENCE [LARGE SCALE GENOMIC DNA]</scope>
    <source>
        <strain evidence="2 3">PSKA54</strain>
    </source>
</reference>
<evidence type="ECO:0000256" key="1">
    <source>
        <dbReference type="SAM" id="MobiDB-lite"/>
    </source>
</evidence>